<evidence type="ECO:0000313" key="1">
    <source>
        <dbReference type="EMBL" id="EEF27192.1"/>
    </source>
</evidence>
<proteinExistence type="predicted"/>
<sequence>MGSSSLYYSTKGNKGKSDLRFWDIASYIRERFLLGMIFPWLSKESLDAAVYT</sequence>
<dbReference type="EMBL" id="EQ975683">
    <property type="protein sequence ID" value="EEF27192.1"/>
    <property type="molecule type" value="Genomic_DNA"/>
</dbReference>
<reference evidence="2" key="1">
    <citation type="journal article" date="2010" name="Nat. Biotechnol.">
        <title>Draft genome sequence of the oilseed species Ricinus communis.</title>
        <authorList>
            <person name="Chan A.P."/>
            <person name="Crabtree J."/>
            <person name="Zhao Q."/>
            <person name="Lorenzi H."/>
            <person name="Orvis J."/>
            <person name="Puiu D."/>
            <person name="Melake-Berhan A."/>
            <person name="Jones K.M."/>
            <person name="Redman J."/>
            <person name="Chen G."/>
            <person name="Cahoon E.B."/>
            <person name="Gedil M."/>
            <person name="Stanke M."/>
            <person name="Haas B.J."/>
            <person name="Wortman J.R."/>
            <person name="Fraser-Liggett C.M."/>
            <person name="Ravel J."/>
            <person name="Rabinowicz P.D."/>
        </authorList>
    </citation>
    <scope>NUCLEOTIDE SEQUENCE [LARGE SCALE GENOMIC DNA]</scope>
    <source>
        <strain evidence="2">cv. Hale</strain>
    </source>
</reference>
<keyword evidence="2" id="KW-1185">Reference proteome</keyword>
<dbReference type="AlphaFoldDB" id="B9TAC2"/>
<gene>
    <name evidence="1" type="ORF">RCOM_2126570</name>
</gene>
<accession>B9TAC2</accession>
<name>B9TAC2_RICCO</name>
<protein>
    <submittedName>
        <fullName evidence="1">Uncharacterized protein</fullName>
    </submittedName>
</protein>
<organism evidence="1 2">
    <name type="scientific">Ricinus communis</name>
    <name type="common">Castor bean</name>
    <dbReference type="NCBI Taxonomy" id="3988"/>
    <lineage>
        <taxon>Eukaryota</taxon>
        <taxon>Viridiplantae</taxon>
        <taxon>Streptophyta</taxon>
        <taxon>Embryophyta</taxon>
        <taxon>Tracheophyta</taxon>
        <taxon>Spermatophyta</taxon>
        <taxon>Magnoliopsida</taxon>
        <taxon>eudicotyledons</taxon>
        <taxon>Gunneridae</taxon>
        <taxon>Pentapetalae</taxon>
        <taxon>rosids</taxon>
        <taxon>fabids</taxon>
        <taxon>Malpighiales</taxon>
        <taxon>Euphorbiaceae</taxon>
        <taxon>Acalyphoideae</taxon>
        <taxon>Acalypheae</taxon>
        <taxon>Ricinus</taxon>
    </lineage>
</organism>
<dbReference type="Proteomes" id="UP000008311">
    <property type="component" value="Unassembled WGS sequence"/>
</dbReference>
<dbReference type="InParanoid" id="B9TAC2"/>
<evidence type="ECO:0000313" key="2">
    <source>
        <dbReference type="Proteomes" id="UP000008311"/>
    </source>
</evidence>